<dbReference type="InterPro" id="IPR006283">
    <property type="entry name" value="ThiL-like"/>
</dbReference>
<dbReference type="InterPro" id="IPR036676">
    <property type="entry name" value="PurM-like_C_sf"/>
</dbReference>
<keyword evidence="2" id="KW-0067">ATP-binding</keyword>
<dbReference type="RefSeq" id="WP_012470847.1">
    <property type="nucleotide sequence ID" value="NC_010814.1"/>
</dbReference>
<dbReference type="Gene3D" id="3.90.650.10">
    <property type="entry name" value="PurM-like C-terminal domain"/>
    <property type="match status" value="1"/>
</dbReference>
<evidence type="ECO:0000259" key="4">
    <source>
        <dbReference type="Pfam" id="PF02769"/>
    </source>
</evidence>
<feature type="binding site" evidence="2">
    <location>
        <position position="222"/>
    </location>
    <ligand>
        <name>Mg(2+)</name>
        <dbReference type="ChEBI" id="CHEBI:18420"/>
        <label>5</label>
    </ligand>
</feature>
<feature type="binding site" evidence="2">
    <location>
        <position position="79"/>
    </location>
    <ligand>
        <name>Mg(2+)</name>
        <dbReference type="ChEBI" id="CHEBI:18420"/>
        <label>4</label>
    </ligand>
</feature>
<protein>
    <recommendedName>
        <fullName evidence="2">Thiamine-monophosphate kinase</fullName>
        <shortName evidence="2">TMP kinase</shortName>
        <shortName evidence="2">Thiamine-phosphate kinase</shortName>
        <ecNumber evidence="2">2.7.4.16</ecNumber>
    </recommendedName>
</protein>
<dbReference type="EC" id="2.7.4.16" evidence="2"/>
<feature type="binding site" evidence="2">
    <location>
        <position position="79"/>
    </location>
    <ligand>
        <name>Mg(2+)</name>
        <dbReference type="ChEBI" id="CHEBI:18420"/>
        <label>3</label>
    </ligand>
</feature>
<keyword evidence="2 5" id="KW-0418">Kinase</keyword>
<feature type="binding site" evidence="2">
    <location>
        <position position="50"/>
    </location>
    <ligand>
        <name>Mg(2+)</name>
        <dbReference type="ChEBI" id="CHEBI:18420"/>
        <label>1</label>
    </ligand>
</feature>
<comment type="function">
    <text evidence="2">Catalyzes the ATP-dependent phosphorylation of thiamine-monophosphate (TMP) to form thiamine-pyrophosphate (TPP), the active form of vitamin B1.</text>
</comment>
<dbReference type="Proteomes" id="UP000002420">
    <property type="component" value="Chromosome"/>
</dbReference>
<keyword evidence="2" id="KW-0479">Metal-binding</keyword>
<proteinExistence type="inferred from homology"/>
<sequence>MKGLAELGEFGLIDHIRARFPQPVAPELGIGDDAALLSPSAGRQVVVSTDLLAEGVHFDPGFGPARLLGRKSLAVNLSDLASMGAIPRWFFLSLAIPAGFSLETIEGFLDGLAEQAAEHNCILAGGDTCGSKGGLTISVTIMGEQRPELILKRSGAQPGDDVWVSGSLGDSALGLKLLMEGVRLGGAHDPLLLRQLDPTPRCELGLKLAEAGLVNAMIDISDGLLADLGHICEQSVCGAEILLGQLPLSPALYTCSSKQPVFPWPLVISGGEDYELCFTAPRCNREAIQKISKTAGIPLTVVGKVTNSRQVQAILPDGTNFQPSASGYTHF</sequence>
<dbReference type="PANTHER" id="PTHR30270:SF0">
    <property type="entry name" value="THIAMINE-MONOPHOSPHATE KINASE"/>
    <property type="match status" value="1"/>
</dbReference>
<dbReference type="CDD" id="cd02194">
    <property type="entry name" value="ThiL"/>
    <property type="match status" value="1"/>
</dbReference>
<dbReference type="HOGENOM" id="CLU_046964_1_1_7"/>
<feature type="domain" description="PurM-like C-terminal" evidence="4">
    <location>
        <begin position="157"/>
        <end position="313"/>
    </location>
</feature>
<comment type="similarity">
    <text evidence="2">Belongs to the thiamine-monophosphate kinase family.</text>
</comment>
<feature type="binding site" evidence="2">
    <location>
        <begin position="126"/>
        <end position="127"/>
    </location>
    <ligand>
        <name>ATP</name>
        <dbReference type="ChEBI" id="CHEBI:30616"/>
    </ligand>
</feature>
<dbReference type="InterPro" id="IPR036921">
    <property type="entry name" value="PurM-like_N_sf"/>
</dbReference>
<keyword evidence="6" id="KW-1185">Reference proteome</keyword>
<evidence type="ECO:0000259" key="3">
    <source>
        <dbReference type="Pfam" id="PF00586"/>
    </source>
</evidence>
<evidence type="ECO:0000313" key="6">
    <source>
        <dbReference type="Proteomes" id="UP000002420"/>
    </source>
</evidence>
<dbReference type="eggNOG" id="COG0611">
    <property type="taxonomic scope" value="Bacteria"/>
</dbReference>
<dbReference type="EMBL" id="CP001089">
    <property type="protein sequence ID" value="ACD96518.1"/>
    <property type="molecule type" value="Genomic_DNA"/>
</dbReference>
<evidence type="ECO:0000313" key="5">
    <source>
        <dbReference type="EMBL" id="ACD96518.1"/>
    </source>
</evidence>
<comment type="miscellaneous">
    <text evidence="2">Reaction mechanism of ThiL seems to utilize a direct, inline transfer of the gamma-phosphate of ATP to TMP rather than a phosphorylated enzyme intermediate.</text>
</comment>
<dbReference type="PANTHER" id="PTHR30270">
    <property type="entry name" value="THIAMINE-MONOPHOSPHATE KINASE"/>
    <property type="match status" value="1"/>
</dbReference>
<keyword evidence="2" id="KW-0460">Magnesium</keyword>
<dbReference type="UniPathway" id="UPA00060">
    <property type="reaction ID" value="UER00142"/>
</dbReference>
<dbReference type="SUPFAM" id="SSF56042">
    <property type="entry name" value="PurM C-terminal domain-like"/>
    <property type="match status" value="1"/>
</dbReference>
<dbReference type="NCBIfam" id="TIGR01379">
    <property type="entry name" value="thiL"/>
    <property type="match status" value="1"/>
</dbReference>
<feature type="binding site" evidence="2">
    <location>
        <position position="272"/>
    </location>
    <ligand>
        <name>substrate</name>
    </ligand>
</feature>
<dbReference type="Gene3D" id="3.30.1330.10">
    <property type="entry name" value="PurM-like, N-terminal domain"/>
    <property type="match status" value="1"/>
</dbReference>
<dbReference type="HAMAP" id="MF_02128">
    <property type="entry name" value="TMP_kinase"/>
    <property type="match status" value="1"/>
</dbReference>
<feature type="binding site" evidence="2">
    <location>
        <position position="48"/>
    </location>
    <ligand>
        <name>Mg(2+)</name>
        <dbReference type="ChEBI" id="CHEBI:18420"/>
        <label>4</label>
    </ligand>
</feature>
<feature type="binding site" evidence="2">
    <location>
        <position position="33"/>
    </location>
    <ligand>
        <name>Mg(2+)</name>
        <dbReference type="ChEBI" id="CHEBI:18420"/>
        <label>3</label>
    </ligand>
</feature>
<dbReference type="GO" id="GO:0009030">
    <property type="term" value="F:thiamine-phosphate kinase activity"/>
    <property type="evidence" value="ECO:0007669"/>
    <property type="project" value="UniProtKB-UniRule"/>
</dbReference>
<feature type="binding site" evidence="2">
    <location>
        <position position="219"/>
    </location>
    <ligand>
        <name>Mg(2+)</name>
        <dbReference type="ChEBI" id="CHEBI:18420"/>
        <label>3</label>
    </ligand>
</feature>
<dbReference type="InterPro" id="IPR016188">
    <property type="entry name" value="PurM-like_N"/>
</dbReference>
<feature type="binding site" evidence="2">
    <location>
        <position position="33"/>
    </location>
    <ligand>
        <name>Mg(2+)</name>
        <dbReference type="ChEBI" id="CHEBI:18420"/>
        <label>4</label>
    </ligand>
</feature>
<feature type="binding site" evidence="2">
    <location>
        <position position="50"/>
    </location>
    <ligand>
        <name>Mg(2+)</name>
        <dbReference type="ChEBI" id="CHEBI:18420"/>
        <label>2</label>
    </ligand>
</feature>
<comment type="caution">
    <text evidence="2">Lacks conserved residue(s) required for the propagation of feature annotation.</text>
</comment>
<reference evidence="5 6" key="1">
    <citation type="submission" date="2008-05" db="EMBL/GenBank/DDBJ databases">
        <title>Complete sequence of chromosome of Geobacter lovleyi SZ.</title>
        <authorList>
            <consortium name="US DOE Joint Genome Institute"/>
            <person name="Lucas S."/>
            <person name="Copeland A."/>
            <person name="Lapidus A."/>
            <person name="Glavina del Rio T."/>
            <person name="Dalin E."/>
            <person name="Tice H."/>
            <person name="Bruce D."/>
            <person name="Goodwin L."/>
            <person name="Pitluck S."/>
            <person name="Chertkov O."/>
            <person name="Meincke L."/>
            <person name="Brettin T."/>
            <person name="Detter J.C."/>
            <person name="Han C."/>
            <person name="Tapia R."/>
            <person name="Kuske C.R."/>
            <person name="Schmutz J."/>
            <person name="Larimer F."/>
            <person name="Land M."/>
            <person name="Hauser L."/>
            <person name="Kyrpides N."/>
            <person name="Mikhailova N."/>
            <person name="Sung Y."/>
            <person name="Fletcher K.E."/>
            <person name="Ritalahti K.M."/>
            <person name="Loeffler F.E."/>
            <person name="Richardson P."/>
        </authorList>
    </citation>
    <scope>NUCLEOTIDE SEQUENCE [LARGE SCALE GENOMIC DNA]</scope>
    <source>
        <strain evidence="6">ATCC BAA-1151 / DSM 17278 / SZ</strain>
    </source>
</reference>
<dbReference type="Pfam" id="PF00586">
    <property type="entry name" value="AIRS"/>
    <property type="match status" value="1"/>
</dbReference>
<feature type="binding site" evidence="2">
    <location>
        <position position="79"/>
    </location>
    <ligand>
        <name>Mg(2+)</name>
        <dbReference type="ChEBI" id="CHEBI:18420"/>
        <label>2</label>
    </ligand>
</feature>
<dbReference type="GO" id="GO:0005524">
    <property type="term" value="F:ATP binding"/>
    <property type="evidence" value="ECO:0007669"/>
    <property type="project" value="UniProtKB-UniRule"/>
</dbReference>
<accession>B3E7K1</accession>
<comment type="pathway">
    <text evidence="2">Cofactor biosynthesis; thiamine diphosphate biosynthesis; thiamine diphosphate from thiamine phosphate: step 1/1.</text>
</comment>
<feature type="binding site" evidence="2">
    <location>
        <position position="153"/>
    </location>
    <ligand>
        <name>ATP</name>
        <dbReference type="ChEBI" id="CHEBI:30616"/>
    </ligand>
</feature>
<comment type="catalytic activity">
    <reaction evidence="2">
        <text>thiamine phosphate + ATP = thiamine diphosphate + ADP</text>
        <dbReference type="Rhea" id="RHEA:15913"/>
        <dbReference type="ChEBI" id="CHEBI:30616"/>
        <dbReference type="ChEBI" id="CHEBI:37575"/>
        <dbReference type="ChEBI" id="CHEBI:58937"/>
        <dbReference type="ChEBI" id="CHEBI:456216"/>
        <dbReference type="EC" id="2.7.4.16"/>
    </reaction>
</comment>
<keyword evidence="2" id="KW-0547">Nucleotide-binding</keyword>
<feature type="binding site" evidence="2">
    <location>
        <position position="49"/>
    </location>
    <ligand>
        <name>Mg(2+)</name>
        <dbReference type="ChEBI" id="CHEBI:18420"/>
        <label>1</label>
    </ligand>
</feature>
<feature type="binding site" evidence="2">
    <location>
        <position position="127"/>
    </location>
    <ligand>
        <name>Mg(2+)</name>
        <dbReference type="ChEBI" id="CHEBI:18420"/>
        <label>1</label>
    </ligand>
</feature>
<dbReference type="GO" id="GO:0009229">
    <property type="term" value="P:thiamine diphosphate biosynthetic process"/>
    <property type="evidence" value="ECO:0007669"/>
    <property type="project" value="UniProtKB-UniRule"/>
</dbReference>
<dbReference type="PIRSF" id="PIRSF005303">
    <property type="entry name" value="Thiam_monoph_kin"/>
    <property type="match status" value="1"/>
</dbReference>
<dbReference type="SUPFAM" id="SSF55326">
    <property type="entry name" value="PurM N-terminal domain-like"/>
    <property type="match status" value="1"/>
</dbReference>
<name>B3E7K1_TRIL1</name>
<evidence type="ECO:0000256" key="1">
    <source>
        <dbReference type="ARBA" id="ARBA00022977"/>
    </source>
</evidence>
<organism evidence="5 6">
    <name type="scientific">Trichlorobacter lovleyi (strain ATCC BAA-1151 / DSM 17278 / SZ)</name>
    <name type="common">Geobacter lovleyi</name>
    <dbReference type="NCBI Taxonomy" id="398767"/>
    <lineage>
        <taxon>Bacteria</taxon>
        <taxon>Pseudomonadati</taxon>
        <taxon>Thermodesulfobacteriota</taxon>
        <taxon>Desulfuromonadia</taxon>
        <taxon>Geobacterales</taxon>
        <taxon>Geobacteraceae</taxon>
        <taxon>Trichlorobacter</taxon>
    </lineage>
</organism>
<dbReference type="GO" id="GO:0000287">
    <property type="term" value="F:magnesium ion binding"/>
    <property type="evidence" value="ECO:0007669"/>
    <property type="project" value="UniProtKB-UniRule"/>
</dbReference>
<feature type="domain" description="PurM-like N-terminal" evidence="3">
    <location>
        <begin position="31"/>
        <end position="144"/>
    </location>
</feature>
<feature type="binding site" evidence="2">
    <location>
        <position position="57"/>
    </location>
    <ligand>
        <name>substrate</name>
    </ligand>
</feature>
<feature type="binding site" evidence="2">
    <location>
        <position position="328"/>
    </location>
    <ligand>
        <name>substrate</name>
    </ligand>
</feature>
<evidence type="ECO:0000256" key="2">
    <source>
        <dbReference type="HAMAP-Rule" id="MF_02128"/>
    </source>
</evidence>
<keyword evidence="1 2" id="KW-0784">Thiamine biosynthesis</keyword>
<dbReference type="Pfam" id="PF02769">
    <property type="entry name" value="AIRS_C"/>
    <property type="match status" value="1"/>
</dbReference>
<dbReference type="InterPro" id="IPR010918">
    <property type="entry name" value="PurM-like_C_dom"/>
</dbReference>
<dbReference type="AlphaFoldDB" id="B3E7K1"/>
<keyword evidence="2 5" id="KW-0808">Transferase</keyword>
<dbReference type="STRING" id="398767.Glov_2805"/>
<gene>
    <name evidence="2" type="primary">thiL</name>
    <name evidence="5" type="ordered locus">Glov_2805</name>
</gene>
<feature type="binding site" evidence="2">
    <location>
        <position position="221"/>
    </location>
    <ligand>
        <name>ATP</name>
        <dbReference type="ChEBI" id="CHEBI:30616"/>
    </ligand>
</feature>
<dbReference type="KEGG" id="glo:Glov_2805"/>
<dbReference type="GO" id="GO:0009228">
    <property type="term" value="P:thiamine biosynthetic process"/>
    <property type="evidence" value="ECO:0007669"/>
    <property type="project" value="UniProtKB-KW"/>
</dbReference>